<gene>
    <name evidence="1" type="ORF">NU09_0736</name>
</gene>
<accession>A0A444WH70</accession>
<name>A0A444WH70_9FLAO</name>
<keyword evidence="2" id="KW-1185">Reference proteome</keyword>
<dbReference type="EMBL" id="JUIW01000002">
    <property type="protein sequence ID" value="RYJ45102.1"/>
    <property type="molecule type" value="Genomic_DNA"/>
</dbReference>
<proteinExistence type="predicted"/>
<comment type="caution">
    <text evidence="1">The sequence shown here is derived from an EMBL/GenBank/DDBJ whole genome shotgun (WGS) entry which is preliminary data.</text>
</comment>
<protein>
    <submittedName>
        <fullName evidence="1">Uncharacterized protein</fullName>
    </submittedName>
</protein>
<evidence type="ECO:0000313" key="1">
    <source>
        <dbReference type="EMBL" id="RYJ45102.1"/>
    </source>
</evidence>
<reference evidence="1 2" key="1">
    <citation type="submission" date="2014-12" db="EMBL/GenBank/DDBJ databases">
        <title>Genome sequence of Flavobacterium beibuense RSKm HC5.</title>
        <authorList>
            <person name="Kim J.F."/>
            <person name="Song J.Y."/>
            <person name="Kwak M.-J."/>
            <person name="Lee S.-W."/>
        </authorList>
    </citation>
    <scope>NUCLEOTIDE SEQUENCE [LARGE SCALE GENOMIC DNA]</scope>
    <source>
        <strain evidence="1 2">RSKm HC5</strain>
    </source>
</reference>
<evidence type="ECO:0000313" key="2">
    <source>
        <dbReference type="Proteomes" id="UP000289775"/>
    </source>
</evidence>
<dbReference type="Proteomes" id="UP000289775">
    <property type="component" value="Unassembled WGS sequence"/>
</dbReference>
<sequence length="37" mass="4763">MLKIIHNKFTLQKVFDYFRLLQFYNKKLRYTITPNYY</sequence>
<dbReference type="AlphaFoldDB" id="A0A444WH70"/>
<organism evidence="1 2">
    <name type="scientific">Flavobacterium beibuense</name>
    <dbReference type="NCBI Taxonomy" id="657326"/>
    <lineage>
        <taxon>Bacteria</taxon>
        <taxon>Pseudomonadati</taxon>
        <taxon>Bacteroidota</taxon>
        <taxon>Flavobacteriia</taxon>
        <taxon>Flavobacteriales</taxon>
        <taxon>Flavobacteriaceae</taxon>
        <taxon>Flavobacterium</taxon>
    </lineage>
</organism>